<dbReference type="PRINTS" id="PR00035">
    <property type="entry name" value="HTHGNTR"/>
</dbReference>
<gene>
    <name evidence="5" type="ORF">METZ01_LOCUS477436</name>
</gene>
<dbReference type="SUPFAM" id="SSF46785">
    <property type="entry name" value="Winged helix' DNA-binding domain"/>
    <property type="match status" value="1"/>
</dbReference>
<keyword evidence="2" id="KW-0238">DNA-binding</keyword>
<protein>
    <recommendedName>
        <fullName evidence="4">HTH gntR-type domain-containing protein</fullName>
    </recommendedName>
</protein>
<dbReference type="Gene3D" id="1.10.10.10">
    <property type="entry name" value="Winged helix-like DNA-binding domain superfamily/Winged helix DNA-binding domain"/>
    <property type="match status" value="1"/>
</dbReference>
<dbReference type="AlphaFoldDB" id="A0A383BXD8"/>
<accession>A0A383BXD8</accession>
<dbReference type="PANTHER" id="PTHR43537:SF5">
    <property type="entry name" value="UXU OPERON TRANSCRIPTIONAL REGULATOR"/>
    <property type="match status" value="1"/>
</dbReference>
<dbReference type="Pfam" id="PF00392">
    <property type="entry name" value="GntR"/>
    <property type="match status" value="1"/>
</dbReference>
<evidence type="ECO:0000256" key="1">
    <source>
        <dbReference type="ARBA" id="ARBA00023015"/>
    </source>
</evidence>
<dbReference type="SMART" id="SM00345">
    <property type="entry name" value="HTH_GNTR"/>
    <property type="match status" value="1"/>
</dbReference>
<keyword evidence="1" id="KW-0805">Transcription regulation</keyword>
<dbReference type="InterPro" id="IPR036388">
    <property type="entry name" value="WH-like_DNA-bd_sf"/>
</dbReference>
<evidence type="ECO:0000259" key="4">
    <source>
        <dbReference type="PROSITE" id="PS50949"/>
    </source>
</evidence>
<feature type="non-terminal residue" evidence="5">
    <location>
        <position position="98"/>
    </location>
</feature>
<evidence type="ECO:0000256" key="3">
    <source>
        <dbReference type="ARBA" id="ARBA00023163"/>
    </source>
</evidence>
<dbReference type="InterPro" id="IPR036390">
    <property type="entry name" value="WH_DNA-bd_sf"/>
</dbReference>
<dbReference type="GO" id="GO:0003700">
    <property type="term" value="F:DNA-binding transcription factor activity"/>
    <property type="evidence" value="ECO:0007669"/>
    <property type="project" value="InterPro"/>
</dbReference>
<dbReference type="PROSITE" id="PS50949">
    <property type="entry name" value="HTH_GNTR"/>
    <property type="match status" value="1"/>
</dbReference>
<evidence type="ECO:0000313" key="5">
    <source>
        <dbReference type="EMBL" id="SVE24582.1"/>
    </source>
</evidence>
<dbReference type="InterPro" id="IPR000524">
    <property type="entry name" value="Tscrpt_reg_HTH_GntR"/>
</dbReference>
<dbReference type="GO" id="GO:0003677">
    <property type="term" value="F:DNA binding"/>
    <property type="evidence" value="ECO:0007669"/>
    <property type="project" value="UniProtKB-KW"/>
</dbReference>
<dbReference type="EMBL" id="UINC01204043">
    <property type="protein sequence ID" value="SVE24582.1"/>
    <property type="molecule type" value="Genomic_DNA"/>
</dbReference>
<dbReference type="CDD" id="cd07377">
    <property type="entry name" value="WHTH_GntR"/>
    <property type="match status" value="1"/>
</dbReference>
<reference evidence="5" key="1">
    <citation type="submission" date="2018-05" db="EMBL/GenBank/DDBJ databases">
        <authorList>
            <person name="Lanie J.A."/>
            <person name="Ng W.-L."/>
            <person name="Kazmierczak K.M."/>
            <person name="Andrzejewski T.M."/>
            <person name="Davidsen T.M."/>
            <person name="Wayne K.J."/>
            <person name="Tettelin H."/>
            <person name="Glass J.I."/>
            <person name="Rusch D."/>
            <person name="Podicherti R."/>
            <person name="Tsui H.-C.T."/>
            <person name="Winkler M.E."/>
        </authorList>
    </citation>
    <scope>NUCLEOTIDE SEQUENCE</scope>
</reference>
<feature type="domain" description="HTH gntR-type" evidence="4">
    <location>
        <begin position="17"/>
        <end position="85"/>
    </location>
</feature>
<keyword evidence="3" id="KW-0804">Transcription</keyword>
<name>A0A383BXD8_9ZZZZ</name>
<dbReference type="PANTHER" id="PTHR43537">
    <property type="entry name" value="TRANSCRIPTIONAL REGULATOR, GNTR FAMILY"/>
    <property type="match status" value="1"/>
</dbReference>
<sequence>MSEITEVENPYRQIERATVSDAIVDQLRGLVAQGILKPGDRLPSERELCKRFGVGRTSVREALKPLITMGLLEGRMGSGTFVAAETGQFQKSLQWGLL</sequence>
<organism evidence="5">
    <name type="scientific">marine metagenome</name>
    <dbReference type="NCBI Taxonomy" id="408172"/>
    <lineage>
        <taxon>unclassified sequences</taxon>
        <taxon>metagenomes</taxon>
        <taxon>ecological metagenomes</taxon>
    </lineage>
</organism>
<evidence type="ECO:0000256" key="2">
    <source>
        <dbReference type="ARBA" id="ARBA00023125"/>
    </source>
</evidence>
<proteinExistence type="predicted"/>